<accession>A0A5B8C7I3</accession>
<evidence type="ECO:0000313" key="2">
    <source>
        <dbReference type="EMBL" id="QDC25401.1"/>
    </source>
</evidence>
<evidence type="ECO:0000256" key="1">
    <source>
        <dbReference type="SAM" id="Phobius"/>
    </source>
</evidence>
<keyword evidence="1" id="KW-1133">Transmembrane helix</keyword>
<dbReference type="RefSeq" id="WP_139929615.1">
    <property type="nucleotide sequence ID" value="NZ_CP040915.1"/>
</dbReference>
<dbReference type="EMBL" id="CP040915">
    <property type="protein sequence ID" value="QDC25401.1"/>
    <property type="molecule type" value="Genomic_DNA"/>
</dbReference>
<gene>
    <name evidence="2" type="ORF">FE374_12965</name>
</gene>
<organism evidence="2 3">
    <name type="scientific">Georgenia yuyongxinii</name>
    <dbReference type="NCBI Taxonomy" id="2589797"/>
    <lineage>
        <taxon>Bacteria</taxon>
        <taxon>Bacillati</taxon>
        <taxon>Actinomycetota</taxon>
        <taxon>Actinomycetes</taxon>
        <taxon>Micrococcales</taxon>
        <taxon>Bogoriellaceae</taxon>
        <taxon>Georgenia</taxon>
    </lineage>
</organism>
<reference evidence="2 3" key="1">
    <citation type="submission" date="2019-05" db="EMBL/GenBank/DDBJ databases">
        <title>Georgenia *** sp. nov., and Georgenia *** sp. nov., isolated from the intestinal contents of plateau pika (Ochotona curzoniae) in the Qinghai-Tibet plateau of China.</title>
        <authorList>
            <person name="Tian Z."/>
        </authorList>
    </citation>
    <scope>NUCLEOTIDE SEQUENCE [LARGE SCALE GENOMIC DNA]</scope>
    <source>
        <strain evidence="2 3">Z443</strain>
    </source>
</reference>
<name>A0A5B8C7I3_9MICO</name>
<keyword evidence="1" id="KW-0472">Membrane</keyword>
<dbReference type="KEGG" id="gyu:FE374_12965"/>
<feature type="transmembrane region" description="Helical" evidence="1">
    <location>
        <begin position="64"/>
        <end position="90"/>
    </location>
</feature>
<dbReference type="InterPro" id="IPR009200">
    <property type="entry name" value="DUF1269_membrane"/>
</dbReference>
<keyword evidence="1" id="KW-0812">Transmembrane</keyword>
<sequence length="161" mass="16697">MSELIILGYDDHATAQQAYAKVLDLQRDFVVNLTGLAVVEVDAEGKKHVDTPSKIVGASAASGALWGAIFGLLFLVPGVGLLLGGALGAVTGKLGKSGIDHAFKERVENMLEPGKAAVVVMAGKLTEDKFAAAMREFGGTVLQTSLSEEDEKELADELGAG</sequence>
<protein>
    <submittedName>
        <fullName evidence="2">DUF1269 domain-containing protein</fullName>
    </submittedName>
</protein>
<dbReference type="AlphaFoldDB" id="A0A5B8C7I3"/>
<proteinExistence type="predicted"/>
<evidence type="ECO:0000313" key="3">
    <source>
        <dbReference type="Proteomes" id="UP000314616"/>
    </source>
</evidence>
<dbReference type="Pfam" id="PF06897">
    <property type="entry name" value="DUF1269"/>
    <property type="match status" value="1"/>
</dbReference>
<dbReference type="Proteomes" id="UP000314616">
    <property type="component" value="Chromosome"/>
</dbReference>
<dbReference type="OrthoDB" id="5244321at2"/>